<dbReference type="SMART" id="SM00382">
    <property type="entry name" value="AAA"/>
    <property type="match status" value="2"/>
</dbReference>
<dbReference type="Pfam" id="PF16326">
    <property type="entry name" value="ABC_tran_CTD"/>
    <property type="match status" value="1"/>
</dbReference>
<dbReference type="RefSeq" id="WP_126756994.1">
    <property type="nucleotide sequence ID" value="NZ_PIPQ01000002.1"/>
</dbReference>
<dbReference type="InterPro" id="IPR032781">
    <property type="entry name" value="ABC_tran_Xtn"/>
</dbReference>
<name>A0A432X7D5_9GAMM</name>
<feature type="coiled-coil region" evidence="6">
    <location>
        <begin position="560"/>
        <end position="629"/>
    </location>
</feature>
<dbReference type="EMBL" id="PIPQ01000002">
    <property type="protein sequence ID" value="RUO42779.1"/>
    <property type="molecule type" value="Genomic_DNA"/>
</dbReference>
<keyword evidence="3 8" id="KW-0067">ATP-binding</keyword>
<dbReference type="PROSITE" id="PS00211">
    <property type="entry name" value="ABC_TRANSPORTER_1"/>
    <property type="match status" value="2"/>
</dbReference>
<dbReference type="SUPFAM" id="SSF52540">
    <property type="entry name" value="P-loop containing nucleoside triphosphate hydrolases"/>
    <property type="match status" value="2"/>
</dbReference>
<dbReference type="PROSITE" id="PS50893">
    <property type="entry name" value="ABC_TRANSPORTER_2"/>
    <property type="match status" value="2"/>
</dbReference>
<dbReference type="AlphaFoldDB" id="A0A432X7D5"/>
<protein>
    <recommendedName>
        <fullName evidence="5">Probable ATP-binding protein YheS</fullName>
    </recommendedName>
</protein>
<feature type="domain" description="ABC transporter" evidence="7">
    <location>
        <begin position="313"/>
        <end position="528"/>
    </location>
</feature>
<proteinExistence type="inferred from homology"/>
<dbReference type="CDD" id="cd03221">
    <property type="entry name" value="ABCF_EF-3"/>
    <property type="match status" value="2"/>
</dbReference>
<evidence type="ECO:0000256" key="3">
    <source>
        <dbReference type="ARBA" id="ARBA00022840"/>
    </source>
</evidence>
<dbReference type="Pfam" id="PF00005">
    <property type="entry name" value="ABC_tran"/>
    <property type="match status" value="2"/>
</dbReference>
<dbReference type="FunFam" id="3.40.50.300:FF:002053">
    <property type="entry name" value="ABC transporter ATP-binding protein"/>
    <property type="match status" value="1"/>
</dbReference>
<dbReference type="Pfam" id="PF12848">
    <property type="entry name" value="ABC_tran_Xtn"/>
    <property type="match status" value="1"/>
</dbReference>
<dbReference type="InterPro" id="IPR037118">
    <property type="entry name" value="Val-tRNA_synth_C_sf"/>
</dbReference>
<dbReference type="PANTHER" id="PTHR19211:SF14">
    <property type="entry name" value="ATP-BINDING CASSETTE SUB-FAMILY F MEMBER 1"/>
    <property type="match status" value="1"/>
</dbReference>
<comment type="similarity">
    <text evidence="4">Belongs to the ABC transporter superfamily. ABCF family. YheS subfamily.</text>
</comment>
<dbReference type="GO" id="GO:0005524">
    <property type="term" value="F:ATP binding"/>
    <property type="evidence" value="ECO:0007669"/>
    <property type="project" value="UniProtKB-KW"/>
</dbReference>
<keyword evidence="6" id="KW-0175">Coiled coil</keyword>
<dbReference type="Proteomes" id="UP000286976">
    <property type="component" value="Unassembled WGS sequence"/>
</dbReference>
<dbReference type="InterPro" id="IPR017871">
    <property type="entry name" value="ABC_transporter-like_CS"/>
</dbReference>
<evidence type="ECO:0000259" key="7">
    <source>
        <dbReference type="PROSITE" id="PS50893"/>
    </source>
</evidence>
<sequence length="634" mass="70475">MIKAENLSLMRGSKQLLTDAQFTIFPGQRVGLVGANGTGKSSLFALLQGKLKQDHGELGLPKAWRIASVAQETPALDTPAQEYVIAGDTEYTQVQAALAQAEADNDGHAIANLHGQLDTIGGYQIEARAASLLAGLGFTTEQLTHPVRSFSGGWRMRLNLAQALIARADLLLLDEPTNHLDLDTIIWLEGWLTRFPGTVMIISHDRDFLDGVITHTIHIEQGTTHSYNGNYSSFQRQRVERRAQAQQQFDKEQTQRAHLQSFVDRFRAKASKAKQAQSRLKALEKLTATAPIDESNSYDLTFPKPDKLPNPLIKLDQVQAGYGDTVILSAIQLNLVPGSRIGLLGRNGAGKSTLTKLLAGELQPLQGEREPSAGLAIGYFAQHQLDTLHPEETAMAHLLRIAPKASEQSLRDYLGRFGFKGDRAFEPVAPFSGGEKARLVLALLIYQRPNLLLLDEPTNHLDLDMREALVMALQEFTGAMVVVSHDRHFLRATVDDYYLVADRAVEPFKGDLDDYSRWLNEQNSSIEDSCDAASKSTTNSDSRDQKRQQRQAAAAQRQLLQPIRNKIKKTEQAMERLSEALDEINTQLADPEIYQNTPADQLQALFQQQGKLQSELEQVEAEWLELEAEYEQLS</sequence>
<dbReference type="Gene3D" id="3.40.50.300">
    <property type="entry name" value="P-loop containing nucleotide triphosphate hydrolases"/>
    <property type="match status" value="2"/>
</dbReference>
<dbReference type="GO" id="GO:0016887">
    <property type="term" value="F:ATP hydrolysis activity"/>
    <property type="evidence" value="ECO:0007669"/>
    <property type="project" value="InterPro"/>
</dbReference>
<dbReference type="InterPro" id="IPR003593">
    <property type="entry name" value="AAA+_ATPase"/>
</dbReference>
<evidence type="ECO:0000256" key="1">
    <source>
        <dbReference type="ARBA" id="ARBA00022737"/>
    </source>
</evidence>
<reference evidence="8 9" key="1">
    <citation type="journal article" date="2011" name="Front. Microbiol.">
        <title>Genomic signatures of strain selection and enhancement in Bacillus atrophaeus var. globigii, a historical biowarfare simulant.</title>
        <authorList>
            <person name="Gibbons H.S."/>
            <person name="Broomall S.M."/>
            <person name="McNew L.A."/>
            <person name="Daligault H."/>
            <person name="Chapman C."/>
            <person name="Bruce D."/>
            <person name="Karavis M."/>
            <person name="Krepps M."/>
            <person name="McGregor P.A."/>
            <person name="Hong C."/>
            <person name="Park K.H."/>
            <person name="Akmal A."/>
            <person name="Feldman A."/>
            <person name="Lin J.S."/>
            <person name="Chang W.E."/>
            <person name="Higgs B.W."/>
            <person name="Demirev P."/>
            <person name="Lindquist J."/>
            <person name="Liem A."/>
            <person name="Fochler E."/>
            <person name="Read T.D."/>
            <person name="Tapia R."/>
            <person name="Johnson S."/>
            <person name="Bishop-Lilly K.A."/>
            <person name="Detter C."/>
            <person name="Han C."/>
            <person name="Sozhamannan S."/>
            <person name="Rosenzweig C.N."/>
            <person name="Skowronski E.W."/>
        </authorList>
    </citation>
    <scope>NUCLEOTIDE SEQUENCE [LARGE SCALE GENOMIC DNA]</scope>
    <source>
        <strain evidence="8 9">AIT1</strain>
    </source>
</reference>
<keyword evidence="1" id="KW-0677">Repeat</keyword>
<comment type="caution">
    <text evidence="8">The sequence shown here is derived from an EMBL/GenBank/DDBJ whole genome shotgun (WGS) entry which is preliminary data.</text>
</comment>
<gene>
    <name evidence="8" type="ORF">CWE15_05060</name>
</gene>
<evidence type="ECO:0000313" key="8">
    <source>
        <dbReference type="EMBL" id="RUO42779.1"/>
    </source>
</evidence>
<dbReference type="GO" id="GO:0003677">
    <property type="term" value="F:DNA binding"/>
    <property type="evidence" value="ECO:0007669"/>
    <property type="project" value="InterPro"/>
</dbReference>
<keyword evidence="9" id="KW-1185">Reference proteome</keyword>
<dbReference type="InterPro" id="IPR032524">
    <property type="entry name" value="ABC_tran_C"/>
</dbReference>
<evidence type="ECO:0000256" key="6">
    <source>
        <dbReference type="SAM" id="Coils"/>
    </source>
</evidence>
<organism evidence="8 9">
    <name type="scientific">Aliidiomarina taiwanensis</name>
    <dbReference type="NCBI Taxonomy" id="946228"/>
    <lineage>
        <taxon>Bacteria</taxon>
        <taxon>Pseudomonadati</taxon>
        <taxon>Pseudomonadota</taxon>
        <taxon>Gammaproteobacteria</taxon>
        <taxon>Alteromonadales</taxon>
        <taxon>Idiomarinaceae</taxon>
        <taxon>Aliidiomarina</taxon>
    </lineage>
</organism>
<dbReference type="InterPro" id="IPR050611">
    <property type="entry name" value="ABCF"/>
</dbReference>
<dbReference type="FunFam" id="3.40.50.300:FF:000011">
    <property type="entry name" value="Putative ABC transporter ATP-binding component"/>
    <property type="match status" value="1"/>
</dbReference>
<keyword evidence="2" id="KW-0547">Nucleotide-binding</keyword>
<evidence type="ECO:0000256" key="4">
    <source>
        <dbReference type="ARBA" id="ARBA00061571"/>
    </source>
</evidence>
<accession>A0A432X7D5</accession>
<evidence type="ECO:0000256" key="2">
    <source>
        <dbReference type="ARBA" id="ARBA00022741"/>
    </source>
</evidence>
<dbReference type="InterPro" id="IPR027417">
    <property type="entry name" value="P-loop_NTPase"/>
</dbReference>
<dbReference type="InterPro" id="IPR003439">
    <property type="entry name" value="ABC_transporter-like_ATP-bd"/>
</dbReference>
<dbReference type="PANTHER" id="PTHR19211">
    <property type="entry name" value="ATP-BINDING TRANSPORT PROTEIN-RELATED"/>
    <property type="match status" value="1"/>
</dbReference>
<feature type="domain" description="ABC transporter" evidence="7">
    <location>
        <begin position="2"/>
        <end position="246"/>
    </location>
</feature>
<dbReference type="Gene3D" id="1.10.287.380">
    <property type="entry name" value="Valyl-tRNA synthetase, C-terminal domain"/>
    <property type="match status" value="1"/>
</dbReference>
<dbReference type="OrthoDB" id="9808609at2"/>
<evidence type="ECO:0000256" key="5">
    <source>
        <dbReference type="ARBA" id="ARBA00069073"/>
    </source>
</evidence>
<evidence type="ECO:0000313" key="9">
    <source>
        <dbReference type="Proteomes" id="UP000286976"/>
    </source>
</evidence>